<accession>A0A371G851</accession>
<evidence type="ECO:0000313" key="2">
    <source>
        <dbReference type="Proteomes" id="UP000257109"/>
    </source>
</evidence>
<sequence length="97" mass="11035">MADAICRWGPWSVEVLPCRSDEIIYEWTAETKDPFFYLYETLFSKLSIRLPFTDFKQVALQALNDIATMRARSSRSTTPSVAEASPLAAARLIEEKT</sequence>
<protein>
    <submittedName>
        <fullName evidence="1">Uncharacterized protein</fullName>
    </submittedName>
</protein>
<name>A0A371G851_MUCPR</name>
<proteinExistence type="predicted"/>
<evidence type="ECO:0000313" key="1">
    <source>
        <dbReference type="EMBL" id="RDX86543.1"/>
    </source>
</evidence>
<dbReference type="Proteomes" id="UP000257109">
    <property type="component" value="Unassembled WGS sequence"/>
</dbReference>
<dbReference type="AlphaFoldDB" id="A0A371G851"/>
<feature type="non-terminal residue" evidence="1">
    <location>
        <position position="1"/>
    </location>
</feature>
<keyword evidence="2" id="KW-1185">Reference proteome</keyword>
<gene>
    <name evidence="1" type="ORF">CR513_32116</name>
</gene>
<organism evidence="1 2">
    <name type="scientific">Mucuna pruriens</name>
    <name type="common">Velvet bean</name>
    <name type="synonym">Dolichos pruriens</name>
    <dbReference type="NCBI Taxonomy" id="157652"/>
    <lineage>
        <taxon>Eukaryota</taxon>
        <taxon>Viridiplantae</taxon>
        <taxon>Streptophyta</taxon>
        <taxon>Embryophyta</taxon>
        <taxon>Tracheophyta</taxon>
        <taxon>Spermatophyta</taxon>
        <taxon>Magnoliopsida</taxon>
        <taxon>eudicotyledons</taxon>
        <taxon>Gunneridae</taxon>
        <taxon>Pentapetalae</taxon>
        <taxon>rosids</taxon>
        <taxon>fabids</taxon>
        <taxon>Fabales</taxon>
        <taxon>Fabaceae</taxon>
        <taxon>Papilionoideae</taxon>
        <taxon>50 kb inversion clade</taxon>
        <taxon>NPAAA clade</taxon>
        <taxon>indigoferoid/millettioid clade</taxon>
        <taxon>Phaseoleae</taxon>
        <taxon>Mucuna</taxon>
    </lineage>
</organism>
<reference evidence="1" key="1">
    <citation type="submission" date="2018-05" db="EMBL/GenBank/DDBJ databases">
        <title>Draft genome of Mucuna pruriens seed.</title>
        <authorList>
            <person name="Nnadi N.E."/>
            <person name="Vos R."/>
            <person name="Hasami M.H."/>
            <person name="Devisetty U.K."/>
            <person name="Aguiy J.C."/>
        </authorList>
    </citation>
    <scope>NUCLEOTIDE SEQUENCE [LARGE SCALE GENOMIC DNA]</scope>
    <source>
        <strain evidence="1">JCA_2017</strain>
    </source>
</reference>
<comment type="caution">
    <text evidence="1">The sequence shown here is derived from an EMBL/GenBank/DDBJ whole genome shotgun (WGS) entry which is preliminary data.</text>
</comment>
<dbReference type="EMBL" id="QJKJ01006490">
    <property type="protein sequence ID" value="RDX86543.1"/>
    <property type="molecule type" value="Genomic_DNA"/>
</dbReference>